<proteinExistence type="predicted"/>
<evidence type="ECO:0008006" key="2">
    <source>
        <dbReference type="Google" id="ProtNLM"/>
    </source>
</evidence>
<organism evidence="1">
    <name type="scientific">Vibrio harveyi</name>
    <name type="common">Beneckea harveyi</name>
    <dbReference type="NCBI Taxonomy" id="669"/>
    <lineage>
        <taxon>Bacteria</taxon>
        <taxon>Pseudomonadati</taxon>
        <taxon>Pseudomonadota</taxon>
        <taxon>Gammaproteobacteria</taxon>
        <taxon>Vibrionales</taxon>
        <taxon>Vibrionaceae</taxon>
        <taxon>Vibrio</taxon>
    </lineage>
</organism>
<accession>E5G5R1</accession>
<reference evidence="1" key="1">
    <citation type="submission" date="2010-07" db="EMBL/GenBank/DDBJ databases">
        <title>Gene structure and function analysis of the virulence-related plasmid pVH1 from Vibrio harveyi VIB645.</title>
        <authorList>
            <person name="Hou X."/>
            <person name="Sun J."/>
            <person name="Sun B."/>
            <person name="Liu J."/>
            <person name="Zhang X."/>
        </authorList>
    </citation>
    <scope>NUCLEOTIDE SEQUENCE</scope>
    <source>
        <strain evidence="1">VIB645</strain>
        <plasmid evidence="1">pVH1</plasmid>
    </source>
</reference>
<geneLocation type="plasmid" evidence="1">
    <name>pVH1</name>
</geneLocation>
<protein>
    <recommendedName>
        <fullName evidence="2">Type I restriction endonuclease subunit M</fullName>
    </recommendedName>
</protein>
<dbReference type="AlphaFoldDB" id="E5G5R1"/>
<name>E5G5R1_VIBHA</name>
<dbReference type="EMBL" id="HM752272">
    <property type="protein sequence ID" value="ADQ53982.1"/>
    <property type="molecule type" value="Genomic_DNA"/>
</dbReference>
<evidence type="ECO:0000313" key="1">
    <source>
        <dbReference type="EMBL" id="ADQ53982.1"/>
    </source>
</evidence>
<keyword evidence="1" id="KW-0614">Plasmid</keyword>
<sequence>MWNLNMNELNIIPTKEQLKAQTYVCTAEPFDLGKVVITQGIDALLRENIGASLHICLMRHQNGDWGNMPIEDKISNDEATKTGERIMSGYRLCDKQIWIITEWDRSVTTVLLPHEY</sequence>